<feature type="domain" description="PLL-like beta propeller" evidence="2">
    <location>
        <begin position="36"/>
        <end position="127"/>
    </location>
</feature>
<keyword evidence="4" id="KW-1185">Reference proteome</keyword>
<dbReference type="RefSeq" id="WP_147315469.1">
    <property type="nucleotide sequence ID" value="NZ_BONB01000013.1"/>
</dbReference>
<name>A0A3D9ZGI7_9ACTN</name>
<dbReference type="Proteomes" id="UP000256913">
    <property type="component" value="Unassembled WGS sequence"/>
</dbReference>
<feature type="chain" id="PRO_5017566363" description="PLL-like beta propeller domain-containing protein" evidence="1">
    <location>
        <begin position="30"/>
        <end position="183"/>
    </location>
</feature>
<dbReference type="SUPFAM" id="SSF89372">
    <property type="entry name" value="Fucose-specific lectin"/>
    <property type="match status" value="1"/>
</dbReference>
<protein>
    <recommendedName>
        <fullName evidence="2">PLL-like beta propeller domain-containing protein</fullName>
    </recommendedName>
</protein>
<dbReference type="AlphaFoldDB" id="A0A3D9ZGI7"/>
<evidence type="ECO:0000256" key="1">
    <source>
        <dbReference type="SAM" id="SignalP"/>
    </source>
</evidence>
<dbReference type="InterPro" id="IPR058502">
    <property type="entry name" value="PLL-like_beta-prop"/>
</dbReference>
<dbReference type="EMBL" id="QUMQ01000001">
    <property type="protein sequence ID" value="REF95969.1"/>
    <property type="molecule type" value="Genomic_DNA"/>
</dbReference>
<evidence type="ECO:0000313" key="4">
    <source>
        <dbReference type="Proteomes" id="UP000256913"/>
    </source>
</evidence>
<dbReference type="Pfam" id="PF26607">
    <property type="entry name" value="DUF8189"/>
    <property type="match status" value="1"/>
</dbReference>
<keyword evidence="1" id="KW-0732">Signal</keyword>
<comment type="caution">
    <text evidence="3">The sequence shown here is derived from an EMBL/GenBank/DDBJ whole genome shotgun (WGS) entry which is preliminary data.</text>
</comment>
<dbReference type="OrthoDB" id="7671932at2"/>
<reference evidence="3 4" key="1">
    <citation type="submission" date="2018-08" db="EMBL/GenBank/DDBJ databases">
        <title>Sequencing the genomes of 1000 actinobacteria strains.</title>
        <authorList>
            <person name="Klenk H.-P."/>
        </authorList>
    </citation>
    <scope>NUCLEOTIDE SEQUENCE [LARGE SCALE GENOMIC DNA]</scope>
    <source>
        <strain evidence="3 4">DSM 44099</strain>
    </source>
</reference>
<proteinExistence type="predicted"/>
<accession>A0A3D9ZGI7</accession>
<sequence>MRRLLKHAFLVVALIGAGLFALPASPASAGYWQQEVGIRNQDGRAEYFSIDSTRHLIHQWEQTPYQGDFVPWRRLSGILSSGIGVILNDNGTIGVFGRAEGGDLDYVQQLSPGGDWSGWTSFAGRIELHSEVTAGVWASDTCTVGGFHIPCHERNYVKVIGTDGAPHYKYQYCVNGCWSPNWE</sequence>
<feature type="signal peptide" evidence="1">
    <location>
        <begin position="1"/>
        <end position="29"/>
    </location>
</feature>
<gene>
    <name evidence="3" type="ORF">DFJ67_1934</name>
</gene>
<organism evidence="3 4">
    <name type="scientific">Asanoa ferruginea</name>
    <dbReference type="NCBI Taxonomy" id="53367"/>
    <lineage>
        <taxon>Bacteria</taxon>
        <taxon>Bacillati</taxon>
        <taxon>Actinomycetota</taxon>
        <taxon>Actinomycetes</taxon>
        <taxon>Micromonosporales</taxon>
        <taxon>Micromonosporaceae</taxon>
        <taxon>Asanoa</taxon>
    </lineage>
</organism>
<evidence type="ECO:0000259" key="2">
    <source>
        <dbReference type="Pfam" id="PF26607"/>
    </source>
</evidence>
<evidence type="ECO:0000313" key="3">
    <source>
        <dbReference type="EMBL" id="REF95969.1"/>
    </source>
</evidence>